<dbReference type="EMBL" id="LGTC01000001">
    <property type="protein sequence ID" value="KNY28965.1"/>
    <property type="molecule type" value="Genomic_DNA"/>
</dbReference>
<dbReference type="Proteomes" id="UP000036923">
    <property type="component" value="Unassembled WGS sequence"/>
</dbReference>
<accession>A0A0L6JTF6</accession>
<proteinExistence type="predicted"/>
<dbReference type="AlphaFoldDB" id="A0A0L6JTF6"/>
<protein>
    <submittedName>
        <fullName evidence="1">Uncharacterized protein</fullName>
    </submittedName>
</protein>
<comment type="caution">
    <text evidence="1">The sequence shown here is derived from an EMBL/GenBank/DDBJ whole genome shotgun (WGS) entry which is preliminary data.</text>
</comment>
<reference evidence="2" key="1">
    <citation type="submission" date="2015-07" db="EMBL/GenBank/DDBJ databases">
        <title>Near-Complete Genome Sequence of the Cellulolytic Bacterium Bacteroides (Pseudobacteroides) cellulosolvens ATCC 35603.</title>
        <authorList>
            <person name="Dassa B."/>
            <person name="Utturkar S.M."/>
            <person name="Klingeman D.M."/>
            <person name="Hurt R.A."/>
            <person name="Keller M."/>
            <person name="Xu J."/>
            <person name="Reddy Y.H.K."/>
            <person name="Borovok I."/>
            <person name="Grinberg I.R."/>
            <person name="Lamed R."/>
            <person name="Zhivin O."/>
            <person name="Bayer E.A."/>
            <person name="Brown S.D."/>
        </authorList>
    </citation>
    <scope>NUCLEOTIDE SEQUENCE [LARGE SCALE GENOMIC DNA]</scope>
    <source>
        <strain evidence="2">DSM 2933</strain>
    </source>
</reference>
<gene>
    <name evidence="1" type="ORF">Bccel_4239</name>
</gene>
<evidence type="ECO:0000313" key="2">
    <source>
        <dbReference type="Proteomes" id="UP000036923"/>
    </source>
</evidence>
<organism evidence="1 2">
    <name type="scientific">Pseudobacteroides cellulosolvens ATCC 35603 = DSM 2933</name>
    <dbReference type="NCBI Taxonomy" id="398512"/>
    <lineage>
        <taxon>Bacteria</taxon>
        <taxon>Bacillati</taxon>
        <taxon>Bacillota</taxon>
        <taxon>Clostridia</taxon>
        <taxon>Eubacteriales</taxon>
        <taxon>Oscillospiraceae</taxon>
        <taxon>Pseudobacteroides</taxon>
    </lineage>
</organism>
<sequence>MELFTIPGVGGIIEKSVDGVDYILIQCKVLDFKGFCCF</sequence>
<dbReference type="STRING" id="398512.Bccel_4239"/>
<name>A0A0L6JTF6_9FIRM</name>
<keyword evidence="2" id="KW-1185">Reference proteome</keyword>
<evidence type="ECO:0000313" key="1">
    <source>
        <dbReference type="EMBL" id="KNY28965.1"/>
    </source>
</evidence>